<name>A0ABS6J6B8_9RHOB</name>
<accession>A0ABS6J6B8</accession>
<proteinExistence type="predicted"/>
<dbReference type="EMBL" id="JAAATX020000011">
    <property type="protein sequence ID" value="MBU9699306.1"/>
    <property type="molecule type" value="Genomic_DNA"/>
</dbReference>
<dbReference type="InterPro" id="IPR049625">
    <property type="entry name" value="Glyco_transf_61_cat"/>
</dbReference>
<comment type="caution">
    <text evidence="2">The sequence shown here is derived from an EMBL/GenBank/DDBJ whole genome shotgun (WGS) entry which is preliminary data.</text>
</comment>
<evidence type="ECO:0000313" key="2">
    <source>
        <dbReference type="EMBL" id="MBU9699306.1"/>
    </source>
</evidence>
<evidence type="ECO:0000313" key="3">
    <source>
        <dbReference type="Proteomes" id="UP000731907"/>
    </source>
</evidence>
<reference evidence="2 3" key="1">
    <citation type="submission" date="2021-06" db="EMBL/GenBank/DDBJ databases">
        <title>Rhodobacteraceae bacterium strain HSP-20.</title>
        <authorList>
            <person name="Chen W.-M."/>
        </authorList>
    </citation>
    <scope>NUCLEOTIDE SEQUENCE [LARGE SCALE GENOMIC DNA]</scope>
    <source>
        <strain evidence="2 3">HSP-20</strain>
    </source>
</reference>
<keyword evidence="3" id="KW-1185">Reference proteome</keyword>
<feature type="domain" description="Glycosyltransferase 61 catalytic" evidence="1">
    <location>
        <begin position="82"/>
        <end position="254"/>
    </location>
</feature>
<organism evidence="2 3">
    <name type="scientific">Paragemmobacter amnigenus</name>
    <dbReference type="NCBI Taxonomy" id="2852097"/>
    <lineage>
        <taxon>Bacteria</taxon>
        <taxon>Pseudomonadati</taxon>
        <taxon>Pseudomonadota</taxon>
        <taxon>Alphaproteobacteria</taxon>
        <taxon>Rhodobacterales</taxon>
        <taxon>Paracoccaceae</taxon>
        <taxon>Paragemmobacter</taxon>
    </lineage>
</organism>
<sequence length="363" mass="39177">MTMPLSHLVVDGATVVSLVEGKTKGVSRPAGVFDAAGNAVPLAQCSRDGRQRVTTPPPAPPPAATRHLSGTWLFGGMLYAHFGHFLCESTARLWGFDLPEKIDGVIFHPKPTDGKTRRLTGPTQPWLACAGVRVPVEAPVDTVTVDRLVIPEQGFGTGPMIAGRPEYHAYMRRAFGSDIAAEGPERLYISRTRLFSKRGRILAEDRIEAALAAEGYEVFHPQDHDIAVQIARYKAARTVISTDCSALHLAAFFARAGDSVAIIARRPGPTIHEFTTQYRAFAGIDPLVIDHLTGLYATETARLAQMSEIYATLDFPATGAALAAAGYITDPARWTAPPEADLAAERARLSERLDAPLRPVPLP</sequence>
<protein>
    <submittedName>
        <fullName evidence="2">Glycosyltransferase family 61 protein</fullName>
    </submittedName>
</protein>
<dbReference type="Proteomes" id="UP000731907">
    <property type="component" value="Unassembled WGS sequence"/>
</dbReference>
<evidence type="ECO:0000259" key="1">
    <source>
        <dbReference type="Pfam" id="PF04577"/>
    </source>
</evidence>
<dbReference type="Pfam" id="PF04577">
    <property type="entry name" value="Glyco_transf_61"/>
    <property type="match status" value="1"/>
</dbReference>
<gene>
    <name evidence="2" type="ORF">GU927_015775</name>
</gene>